<accession>A0A9J5XSK5</accession>
<keyword evidence="2" id="KW-1185">Reference proteome</keyword>
<comment type="caution">
    <text evidence="1">The sequence shown here is derived from an EMBL/GenBank/DDBJ whole genome shotgun (WGS) entry which is preliminary data.</text>
</comment>
<evidence type="ECO:0000313" key="2">
    <source>
        <dbReference type="Proteomes" id="UP000824120"/>
    </source>
</evidence>
<protein>
    <submittedName>
        <fullName evidence="1">Uncharacterized protein</fullName>
    </submittedName>
</protein>
<dbReference type="PANTHER" id="PTHR46238">
    <property type="entry name" value="REVERSE TRANSCRIPTASE DOMAIN-CONTAINING PROTEIN"/>
    <property type="match status" value="1"/>
</dbReference>
<organism evidence="1 2">
    <name type="scientific">Solanum commersonii</name>
    <name type="common">Commerson's wild potato</name>
    <name type="synonym">Commerson's nightshade</name>
    <dbReference type="NCBI Taxonomy" id="4109"/>
    <lineage>
        <taxon>Eukaryota</taxon>
        <taxon>Viridiplantae</taxon>
        <taxon>Streptophyta</taxon>
        <taxon>Embryophyta</taxon>
        <taxon>Tracheophyta</taxon>
        <taxon>Spermatophyta</taxon>
        <taxon>Magnoliopsida</taxon>
        <taxon>eudicotyledons</taxon>
        <taxon>Gunneridae</taxon>
        <taxon>Pentapetalae</taxon>
        <taxon>asterids</taxon>
        <taxon>lamiids</taxon>
        <taxon>Solanales</taxon>
        <taxon>Solanaceae</taxon>
        <taxon>Solanoideae</taxon>
        <taxon>Solaneae</taxon>
        <taxon>Solanum</taxon>
    </lineage>
</organism>
<sequence length="103" mass="11683">MSLQGRLGTSECREILIDETHNGVNVKLEVWRQTLETKGFKLSRTKTEYVECKFSEAMHEEGVEVRLDTRSTPIEMDSSTLDLYSRGVGTSTKISHIVLVRHG</sequence>
<reference evidence="1 2" key="1">
    <citation type="submission" date="2020-09" db="EMBL/GenBank/DDBJ databases">
        <title>De no assembly of potato wild relative species, Solanum commersonii.</title>
        <authorList>
            <person name="Cho K."/>
        </authorList>
    </citation>
    <scope>NUCLEOTIDE SEQUENCE [LARGE SCALE GENOMIC DNA]</scope>
    <source>
        <strain evidence="1">LZ3.2</strain>
        <tissue evidence="1">Leaf</tissue>
    </source>
</reference>
<gene>
    <name evidence="1" type="ORF">H5410_041276</name>
</gene>
<name>A0A9J5XSK5_SOLCO</name>
<dbReference type="Proteomes" id="UP000824120">
    <property type="component" value="Chromosome 8"/>
</dbReference>
<proteinExistence type="predicted"/>
<dbReference type="OrthoDB" id="1225857at2759"/>
<dbReference type="EMBL" id="JACXVP010000008">
    <property type="protein sequence ID" value="KAG5590762.1"/>
    <property type="molecule type" value="Genomic_DNA"/>
</dbReference>
<dbReference type="PANTHER" id="PTHR46238:SF8">
    <property type="entry name" value="ENDONUCLEASE_EXONUCLEASE_PHOSPHATASE DOMAIN-CONTAINING PROTEIN"/>
    <property type="match status" value="1"/>
</dbReference>
<dbReference type="AlphaFoldDB" id="A0A9J5XSK5"/>
<evidence type="ECO:0000313" key="1">
    <source>
        <dbReference type="EMBL" id="KAG5590762.1"/>
    </source>
</evidence>